<comment type="caution">
    <text evidence="2">The sequence shown here is derived from an EMBL/GenBank/DDBJ whole genome shotgun (WGS) entry which is preliminary data.</text>
</comment>
<dbReference type="SUPFAM" id="SSF56349">
    <property type="entry name" value="DNA breaking-rejoining enzymes"/>
    <property type="match status" value="1"/>
</dbReference>
<dbReference type="PANTHER" id="PTHR35617:SF3">
    <property type="entry name" value="CORE-BINDING (CB) DOMAIN-CONTAINING PROTEIN"/>
    <property type="match status" value="1"/>
</dbReference>
<protein>
    <submittedName>
        <fullName evidence="2">Uncharacterized protein</fullName>
    </submittedName>
</protein>
<dbReference type="EMBL" id="JAHRIM010022290">
    <property type="protein sequence ID" value="MEQ2263368.1"/>
    <property type="molecule type" value="Genomic_DNA"/>
</dbReference>
<dbReference type="Proteomes" id="UP001444071">
    <property type="component" value="Unassembled WGS sequence"/>
</dbReference>
<evidence type="ECO:0000313" key="2">
    <source>
        <dbReference type="EMBL" id="MEQ2263368.1"/>
    </source>
</evidence>
<sequence length="101" mass="10736">MAVPGWVILFPDVSPTGLWMSTSMPTVQEAVRVKAHSTRCVSASWAAMKGVPLEAICAAASWASLSTFARFYNVNVATHLPLGQVLWRGSAGPSRCAQDSS</sequence>
<dbReference type="Gene3D" id="1.10.443.10">
    <property type="entry name" value="Intergrase catalytic core"/>
    <property type="match status" value="1"/>
</dbReference>
<organism evidence="2 3">
    <name type="scientific">Xenotaenia resolanae</name>
    <dbReference type="NCBI Taxonomy" id="208358"/>
    <lineage>
        <taxon>Eukaryota</taxon>
        <taxon>Metazoa</taxon>
        <taxon>Chordata</taxon>
        <taxon>Craniata</taxon>
        <taxon>Vertebrata</taxon>
        <taxon>Euteleostomi</taxon>
        <taxon>Actinopterygii</taxon>
        <taxon>Neopterygii</taxon>
        <taxon>Teleostei</taxon>
        <taxon>Neoteleostei</taxon>
        <taxon>Acanthomorphata</taxon>
        <taxon>Ovalentaria</taxon>
        <taxon>Atherinomorphae</taxon>
        <taxon>Cyprinodontiformes</taxon>
        <taxon>Goodeidae</taxon>
        <taxon>Xenotaenia</taxon>
    </lineage>
</organism>
<evidence type="ECO:0000256" key="1">
    <source>
        <dbReference type="ARBA" id="ARBA00023172"/>
    </source>
</evidence>
<accession>A0ABV0W3Z1</accession>
<name>A0ABV0W3Z1_9TELE</name>
<reference evidence="2 3" key="1">
    <citation type="submission" date="2021-06" db="EMBL/GenBank/DDBJ databases">
        <authorList>
            <person name="Palmer J.M."/>
        </authorList>
    </citation>
    <scope>NUCLEOTIDE SEQUENCE [LARGE SCALE GENOMIC DNA]</scope>
    <source>
        <strain evidence="2 3">XR_2019</strain>
        <tissue evidence="2">Muscle</tissue>
    </source>
</reference>
<dbReference type="InterPro" id="IPR013762">
    <property type="entry name" value="Integrase-like_cat_sf"/>
</dbReference>
<evidence type="ECO:0000313" key="3">
    <source>
        <dbReference type="Proteomes" id="UP001444071"/>
    </source>
</evidence>
<dbReference type="PANTHER" id="PTHR35617">
    <property type="entry name" value="PHAGE_INTEGRASE DOMAIN-CONTAINING PROTEIN"/>
    <property type="match status" value="1"/>
</dbReference>
<keyword evidence="1" id="KW-0233">DNA recombination</keyword>
<keyword evidence="3" id="KW-1185">Reference proteome</keyword>
<gene>
    <name evidence="2" type="ORF">XENORESO_006775</name>
</gene>
<proteinExistence type="predicted"/>
<dbReference type="InterPro" id="IPR011010">
    <property type="entry name" value="DNA_brk_join_enz"/>
</dbReference>